<evidence type="ECO:0000313" key="1">
    <source>
        <dbReference type="EMBL" id="KAJ0018604.1"/>
    </source>
</evidence>
<accession>A0ACC0XJP1</accession>
<reference evidence="2" key="1">
    <citation type="journal article" date="2023" name="G3 (Bethesda)">
        <title>Genome assembly and association tests identify interacting loci associated with vigor, precocity, and sex in interspecific pistachio rootstocks.</title>
        <authorList>
            <person name="Palmer W."/>
            <person name="Jacygrad E."/>
            <person name="Sagayaradj S."/>
            <person name="Cavanaugh K."/>
            <person name="Han R."/>
            <person name="Bertier L."/>
            <person name="Beede B."/>
            <person name="Kafkas S."/>
            <person name="Golino D."/>
            <person name="Preece J."/>
            <person name="Michelmore R."/>
        </authorList>
    </citation>
    <scope>NUCLEOTIDE SEQUENCE [LARGE SCALE GENOMIC DNA]</scope>
</reference>
<protein>
    <submittedName>
        <fullName evidence="1">Uncharacterized protein</fullName>
    </submittedName>
</protein>
<dbReference type="Proteomes" id="UP001163603">
    <property type="component" value="Chromosome 12"/>
</dbReference>
<organism evidence="1 2">
    <name type="scientific">Pistacia integerrima</name>
    <dbReference type="NCBI Taxonomy" id="434235"/>
    <lineage>
        <taxon>Eukaryota</taxon>
        <taxon>Viridiplantae</taxon>
        <taxon>Streptophyta</taxon>
        <taxon>Embryophyta</taxon>
        <taxon>Tracheophyta</taxon>
        <taxon>Spermatophyta</taxon>
        <taxon>Magnoliopsida</taxon>
        <taxon>eudicotyledons</taxon>
        <taxon>Gunneridae</taxon>
        <taxon>Pentapetalae</taxon>
        <taxon>rosids</taxon>
        <taxon>malvids</taxon>
        <taxon>Sapindales</taxon>
        <taxon>Anacardiaceae</taxon>
        <taxon>Pistacia</taxon>
    </lineage>
</organism>
<evidence type="ECO:0000313" key="2">
    <source>
        <dbReference type="Proteomes" id="UP001163603"/>
    </source>
</evidence>
<keyword evidence="2" id="KW-1185">Reference proteome</keyword>
<comment type="caution">
    <text evidence="1">The sequence shown here is derived from an EMBL/GenBank/DDBJ whole genome shotgun (WGS) entry which is preliminary data.</text>
</comment>
<gene>
    <name evidence="1" type="ORF">Pint_12280</name>
</gene>
<dbReference type="EMBL" id="CM047747">
    <property type="protein sequence ID" value="KAJ0018604.1"/>
    <property type="molecule type" value="Genomic_DNA"/>
</dbReference>
<sequence length="84" mass="9854">MPSSIIYISFPFFSLFCLTEFQYSHSMSMLIYFTQKMTRELISNISSSTALSKNSFPAISFNIKLCWLSYIHSWDFARTVRNDN</sequence>
<proteinExistence type="predicted"/>
<name>A0ACC0XJP1_9ROSI</name>